<dbReference type="GO" id="GO:0003848">
    <property type="term" value="F:2-amino-4-hydroxy-6-hydroxymethyldihydropteridine diphosphokinase activity"/>
    <property type="evidence" value="ECO:0007669"/>
    <property type="project" value="UniProtKB-EC"/>
</dbReference>
<keyword evidence="4" id="KW-0547">Nucleotide-binding</keyword>
<evidence type="ECO:0000256" key="5">
    <source>
        <dbReference type="ARBA" id="ARBA00022777"/>
    </source>
</evidence>
<dbReference type="CDD" id="cd00483">
    <property type="entry name" value="HPPK"/>
    <property type="match status" value="1"/>
</dbReference>
<keyword evidence="7" id="KW-0289">Folate biosynthesis</keyword>
<gene>
    <name evidence="9" type="ORF">ALQ28_04632</name>
</gene>
<dbReference type="EMBL" id="RBQG01000232">
    <property type="protein sequence ID" value="RMP10638.1"/>
    <property type="molecule type" value="Genomic_DNA"/>
</dbReference>
<dbReference type="SUPFAM" id="SSF55083">
    <property type="entry name" value="6-hydroxymethyl-7,8-dihydropterin pyrophosphokinase, HPPK"/>
    <property type="match status" value="1"/>
</dbReference>
<dbReference type="Gene3D" id="3.30.70.560">
    <property type="entry name" value="7,8-Dihydro-6-hydroxymethylpterin-pyrophosphokinase HPPK"/>
    <property type="match status" value="1"/>
</dbReference>
<dbReference type="PANTHER" id="PTHR43071:SF2">
    <property type="entry name" value="2-AMINO-4-HYDROXY-6-HYDROXYMETHYLDIHYDROPTERIDINE PYROPHOSPHOKINASE"/>
    <property type="match status" value="1"/>
</dbReference>
<evidence type="ECO:0000256" key="3">
    <source>
        <dbReference type="ARBA" id="ARBA00022679"/>
    </source>
</evidence>
<evidence type="ECO:0000256" key="4">
    <source>
        <dbReference type="ARBA" id="ARBA00022741"/>
    </source>
</evidence>
<protein>
    <recommendedName>
        <fullName evidence="2">2-amino-4-hydroxy-6-hydroxymethyldihydropteridine diphosphokinase</fullName>
        <ecNumber evidence="2">2.7.6.3</ecNumber>
    </recommendedName>
</protein>
<dbReference type="EC" id="2.7.6.3" evidence="2"/>
<proteinExistence type="predicted"/>
<evidence type="ECO:0000313" key="10">
    <source>
        <dbReference type="Proteomes" id="UP000267908"/>
    </source>
</evidence>
<dbReference type="NCBIfam" id="TIGR01498">
    <property type="entry name" value="folK"/>
    <property type="match status" value="1"/>
</dbReference>
<dbReference type="Pfam" id="PF01288">
    <property type="entry name" value="HPPK"/>
    <property type="match status" value="1"/>
</dbReference>
<dbReference type="InterPro" id="IPR000550">
    <property type="entry name" value="Hppk"/>
</dbReference>
<dbReference type="GO" id="GO:0046656">
    <property type="term" value="P:folic acid biosynthetic process"/>
    <property type="evidence" value="ECO:0007669"/>
    <property type="project" value="UniProtKB-KW"/>
</dbReference>
<dbReference type="GO" id="GO:0046654">
    <property type="term" value="P:tetrahydrofolate biosynthetic process"/>
    <property type="evidence" value="ECO:0007669"/>
    <property type="project" value="UniProtKB-UniPathway"/>
</dbReference>
<evidence type="ECO:0000313" key="9">
    <source>
        <dbReference type="EMBL" id="RMP10638.1"/>
    </source>
</evidence>
<keyword evidence="5 9" id="KW-0418">Kinase</keyword>
<organism evidence="9 10">
    <name type="scientific">Pseudomonas syringae pv. delphinii</name>
    <dbReference type="NCBI Taxonomy" id="192088"/>
    <lineage>
        <taxon>Bacteria</taxon>
        <taxon>Pseudomonadati</taxon>
        <taxon>Pseudomonadota</taxon>
        <taxon>Gammaproteobacteria</taxon>
        <taxon>Pseudomonadales</taxon>
        <taxon>Pseudomonadaceae</taxon>
        <taxon>Pseudomonas</taxon>
    </lineage>
</organism>
<sequence length="227" mass="24861">MCRAGAVSVGGDLCGAPRRSTDGRIQYSLAASEADQAGCCGRRCRCRRGDRARMSLTRIFLGLGSNIERERHLHAGLDALDGFLTDMSCSPVFESHAVGIKSGPFFNLVVSALTDLPLTELDRRLKFIEADNGRYAPDRVGLPLDIDVLLYGEQVGNFDGLILPRAEILKNAFVLRPLALIAPERLHPGVGISFSKLWADAQIDQQLWPVAFEWRGVGLTPEDLLRS</sequence>
<name>A0A0P9QDV9_9PSED</name>
<evidence type="ECO:0000256" key="6">
    <source>
        <dbReference type="ARBA" id="ARBA00022840"/>
    </source>
</evidence>
<reference evidence="9 10" key="1">
    <citation type="submission" date="2018-08" db="EMBL/GenBank/DDBJ databases">
        <title>Recombination of ecologically and evolutionarily significant loci maintains genetic cohesion in the Pseudomonas syringae species complex.</title>
        <authorList>
            <person name="Dillon M."/>
            <person name="Thakur S."/>
            <person name="Almeida R.N.D."/>
            <person name="Weir B.S."/>
            <person name="Guttman D.S."/>
        </authorList>
    </citation>
    <scope>NUCLEOTIDE SEQUENCE [LARGE SCALE GENOMIC DNA]</scope>
    <source>
        <strain evidence="9 10">ICMP 4330</strain>
    </source>
</reference>
<evidence type="ECO:0000256" key="7">
    <source>
        <dbReference type="ARBA" id="ARBA00022909"/>
    </source>
</evidence>
<dbReference type="InterPro" id="IPR035907">
    <property type="entry name" value="Hppk_sf"/>
</dbReference>
<accession>A0A0P9QDV9</accession>
<dbReference type="GO" id="GO:0016301">
    <property type="term" value="F:kinase activity"/>
    <property type="evidence" value="ECO:0007669"/>
    <property type="project" value="UniProtKB-KW"/>
</dbReference>
<dbReference type="Proteomes" id="UP000267908">
    <property type="component" value="Unassembled WGS sequence"/>
</dbReference>
<evidence type="ECO:0000256" key="2">
    <source>
        <dbReference type="ARBA" id="ARBA00013253"/>
    </source>
</evidence>
<feature type="domain" description="7,8-dihydro-6-hydroxymethylpterin-pyrophosphokinase" evidence="8">
    <location>
        <begin position="60"/>
        <end position="183"/>
    </location>
</feature>
<dbReference type="GO" id="GO:0005524">
    <property type="term" value="F:ATP binding"/>
    <property type="evidence" value="ECO:0007669"/>
    <property type="project" value="UniProtKB-KW"/>
</dbReference>
<dbReference type="UniPathway" id="UPA00077">
    <property type="reaction ID" value="UER00155"/>
</dbReference>
<evidence type="ECO:0000259" key="8">
    <source>
        <dbReference type="Pfam" id="PF01288"/>
    </source>
</evidence>
<dbReference type="AlphaFoldDB" id="A0A0P9QDV9"/>
<comment type="pathway">
    <text evidence="1">Cofactor biosynthesis; tetrahydrofolate biosynthesis; 2-amino-4-hydroxy-6-hydroxymethyl-7,8-dihydropteridine diphosphate from 7,8-dihydroneopterin triphosphate: step 4/4.</text>
</comment>
<dbReference type="PANTHER" id="PTHR43071">
    <property type="entry name" value="2-AMINO-4-HYDROXY-6-HYDROXYMETHYLDIHYDROPTERIDINE PYROPHOSPHOKINASE"/>
    <property type="match status" value="1"/>
</dbReference>
<comment type="caution">
    <text evidence="9">The sequence shown here is derived from an EMBL/GenBank/DDBJ whole genome shotgun (WGS) entry which is preliminary data.</text>
</comment>
<keyword evidence="6" id="KW-0067">ATP-binding</keyword>
<evidence type="ECO:0000256" key="1">
    <source>
        <dbReference type="ARBA" id="ARBA00005051"/>
    </source>
</evidence>
<keyword evidence="3" id="KW-0808">Transferase</keyword>